<dbReference type="GO" id="GO:0015940">
    <property type="term" value="P:pantothenate biosynthetic process"/>
    <property type="evidence" value="ECO:0007669"/>
    <property type="project" value="UniProtKB-UniPathway"/>
</dbReference>
<evidence type="ECO:0000256" key="3">
    <source>
        <dbReference type="ARBA" id="ARBA00007870"/>
    </source>
</evidence>
<dbReference type="SUPFAM" id="SSF48179">
    <property type="entry name" value="6-phosphogluconate dehydrogenase C-terminal domain-like"/>
    <property type="match status" value="1"/>
</dbReference>
<comment type="catalytic activity">
    <reaction evidence="10 11">
        <text>(R)-pantoate + NADP(+) = 2-dehydropantoate + NADPH + H(+)</text>
        <dbReference type="Rhea" id="RHEA:16233"/>
        <dbReference type="ChEBI" id="CHEBI:11561"/>
        <dbReference type="ChEBI" id="CHEBI:15378"/>
        <dbReference type="ChEBI" id="CHEBI:15980"/>
        <dbReference type="ChEBI" id="CHEBI:57783"/>
        <dbReference type="ChEBI" id="CHEBI:58349"/>
        <dbReference type="EC" id="1.1.1.169"/>
    </reaction>
</comment>
<dbReference type="PATRIC" id="fig|1590.144.peg.313"/>
<evidence type="ECO:0000256" key="9">
    <source>
        <dbReference type="ARBA" id="ARBA00032024"/>
    </source>
</evidence>
<keyword evidence="8 11" id="KW-0560">Oxidoreductase</keyword>
<proteinExistence type="inferred from homology"/>
<dbReference type="EC" id="1.1.1.169" evidence="4 11"/>
<evidence type="ECO:0000256" key="8">
    <source>
        <dbReference type="ARBA" id="ARBA00023002"/>
    </source>
</evidence>
<evidence type="ECO:0000313" key="15">
    <source>
        <dbReference type="Proteomes" id="UP000076882"/>
    </source>
</evidence>
<dbReference type="SUPFAM" id="SSF51735">
    <property type="entry name" value="NAD(P)-binding Rossmann-fold domains"/>
    <property type="match status" value="1"/>
</dbReference>
<evidence type="ECO:0000256" key="2">
    <source>
        <dbReference type="ARBA" id="ARBA00004994"/>
    </source>
</evidence>
<dbReference type="InterPro" id="IPR003710">
    <property type="entry name" value="ApbA"/>
</dbReference>
<dbReference type="RefSeq" id="WP_041153432.1">
    <property type="nucleotide sequence ID" value="NZ_AP028153.1"/>
</dbReference>
<name>A0A0G9FDD9_LACPN</name>
<dbReference type="GO" id="GO:0008677">
    <property type="term" value="F:2-dehydropantoate 2-reductase activity"/>
    <property type="evidence" value="ECO:0007669"/>
    <property type="project" value="UniProtKB-EC"/>
</dbReference>
<evidence type="ECO:0000256" key="7">
    <source>
        <dbReference type="ARBA" id="ARBA00022857"/>
    </source>
</evidence>
<dbReference type="AlphaFoldDB" id="A0A0G9FDD9"/>
<evidence type="ECO:0000256" key="1">
    <source>
        <dbReference type="ARBA" id="ARBA00002919"/>
    </source>
</evidence>
<evidence type="ECO:0000256" key="6">
    <source>
        <dbReference type="ARBA" id="ARBA00022655"/>
    </source>
</evidence>
<accession>A0A0G9FDD9</accession>
<evidence type="ECO:0000313" key="14">
    <source>
        <dbReference type="EMBL" id="KZU94914.1"/>
    </source>
</evidence>
<dbReference type="UniPathway" id="UPA00028">
    <property type="reaction ID" value="UER00004"/>
</dbReference>
<dbReference type="PANTHER" id="PTHR43765:SF2">
    <property type="entry name" value="2-DEHYDROPANTOATE 2-REDUCTASE"/>
    <property type="match status" value="1"/>
</dbReference>
<evidence type="ECO:0000256" key="11">
    <source>
        <dbReference type="RuleBase" id="RU362068"/>
    </source>
</evidence>
<dbReference type="Proteomes" id="UP000076882">
    <property type="component" value="Unassembled WGS sequence"/>
</dbReference>
<dbReference type="InterPro" id="IPR008927">
    <property type="entry name" value="6-PGluconate_DH-like_C_sf"/>
</dbReference>
<dbReference type="NCBIfam" id="TIGR00745">
    <property type="entry name" value="apbA_panE"/>
    <property type="match status" value="1"/>
</dbReference>
<comment type="pathway">
    <text evidence="2 11">Cofactor biosynthesis; (R)-pantothenate biosynthesis; (R)-pantoate from 3-methyl-2-oxobutanoate: step 2/2.</text>
</comment>
<organism evidence="14 15">
    <name type="scientific">Lactiplantibacillus plantarum</name>
    <name type="common">Lactobacillus plantarum</name>
    <dbReference type="NCBI Taxonomy" id="1590"/>
    <lineage>
        <taxon>Bacteria</taxon>
        <taxon>Bacillati</taxon>
        <taxon>Bacillota</taxon>
        <taxon>Bacilli</taxon>
        <taxon>Lactobacillales</taxon>
        <taxon>Lactobacillaceae</taxon>
        <taxon>Lactiplantibacillus</taxon>
    </lineage>
</organism>
<comment type="caution">
    <text evidence="14">The sequence shown here is derived from an EMBL/GenBank/DDBJ whole genome shotgun (WGS) entry which is preliminary data.</text>
</comment>
<dbReference type="InterPro" id="IPR036291">
    <property type="entry name" value="NAD(P)-bd_dom_sf"/>
</dbReference>
<dbReference type="InterPro" id="IPR013332">
    <property type="entry name" value="KPR_N"/>
</dbReference>
<dbReference type="PANTHER" id="PTHR43765">
    <property type="entry name" value="2-DEHYDROPANTOATE 2-REDUCTASE-RELATED"/>
    <property type="match status" value="1"/>
</dbReference>
<dbReference type="Pfam" id="PF08546">
    <property type="entry name" value="ApbA_C"/>
    <property type="match status" value="1"/>
</dbReference>
<dbReference type="Pfam" id="PF02558">
    <property type="entry name" value="ApbA"/>
    <property type="match status" value="1"/>
</dbReference>
<dbReference type="EMBL" id="LUXM01000028">
    <property type="protein sequence ID" value="KZU94914.1"/>
    <property type="molecule type" value="Genomic_DNA"/>
</dbReference>
<dbReference type="InterPro" id="IPR013752">
    <property type="entry name" value="KPA_reductase"/>
</dbReference>
<protein>
    <recommendedName>
        <fullName evidence="5 11">2-dehydropantoate 2-reductase</fullName>
        <ecNumber evidence="4 11">1.1.1.169</ecNumber>
    </recommendedName>
    <alternativeName>
        <fullName evidence="9 11">Ketopantoate reductase</fullName>
    </alternativeName>
</protein>
<sequence length="327" mass="36811">MKYTVLGAGAMGLRYGVLLQAAGYQVDFVDTWDQQVQTIQQQGGVYVARDGQNRHLVPIRISTPENYHGQPDVLIIFTKQMGLTEILSRSAHFFNDQQYVVTAMNGMGHIEKINQYFKPEKVLGGTALIGTVLKQAGDVDFIGAANAGSMNIANQTEQPDEMTHQIVAEFTKAHLNPTLTTNFLGTLLAKVIFNSVINTLCTMFQIQMGEFIQSPVAQKLGRQLIDEAFDVCERAGITLLNTREEEWQTIEYVSRETNPLHFPSMYQDITKHRPTEVDYINGYLYDLGVQYHYEAKTHDFLRNLVHLAEFAGTFDITSLKPLTEGKH</sequence>
<gene>
    <name evidence="14" type="ORF">Lp19_1703</name>
</gene>
<dbReference type="Gene3D" id="3.40.50.720">
    <property type="entry name" value="NAD(P)-binding Rossmann-like Domain"/>
    <property type="match status" value="1"/>
</dbReference>
<evidence type="ECO:0000259" key="13">
    <source>
        <dbReference type="Pfam" id="PF08546"/>
    </source>
</evidence>
<feature type="domain" description="Ketopantoate reductase C-terminal" evidence="13">
    <location>
        <begin position="182"/>
        <end position="308"/>
    </location>
</feature>
<evidence type="ECO:0000256" key="5">
    <source>
        <dbReference type="ARBA" id="ARBA00019465"/>
    </source>
</evidence>
<dbReference type="InterPro" id="IPR013328">
    <property type="entry name" value="6PGD_dom2"/>
</dbReference>
<dbReference type="KEGG" id="lpb:SH83_01500"/>
<keyword evidence="7 11" id="KW-0521">NADP</keyword>
<dbReference type="GO" id="GO:0050661">
    <property type="term" value="F:NADP binding"/>
    <property type="evidence" value="ECO:0007669"/>
    <property type="project" value="TreeGrafter"/>
</dbReference>
<evidence type="ECO:0000256" key="10">
    <source>
        <dbReference type="ARBA" id="ARBA00048793"/>
    </source>
</evidence>
<feature type="domain" description="Ketopantoate reductase N-terminal" evidence="12">
    <location>
        <begin position="4"/>
        <end position="143"/>
    </location>
</feature>
<comment type="function">
    <text evidence="1 11">Catalyzes the NADPH-dependent reduction of ketopantoate into pantoic acid.</text>
</comment>
<evidence type="ECO:0000256" key="4">
    <source>
        <dbReference type="ARBA" id="ARBA00013014"/>
    </source>
</evidence>
<reference evidence="14 15" key="1">
    <citation type="submission" date="2016-03" db="EMBL/GenBank/DDBJ databases">
        <title>Comparative genomics of 54 Lactobacillus plantarum strains reveals genomic uncoupling from niche constraints.</title>
        <authorList>
            <person name="Martino M.E."/>
        </authorList>
    </citation>
    <scope>NUCLEOTIDE SEQUENCE [LARGE SCALE GENOMIC DNA]</scope>
    <source>
        <strain evidence="14 15">19.1</strain>
    </source>
</reference>
<dbReference type="GO" id="GO:0005737">
    <property type="term" value="C:cytoplasm"/>
    <property type="evidence" value="ECO:0007669"/>
    <property type="project" value="TreeGrafter"/>
</dbReference>
<comment type="similarity">
    <text evidence="3 11">Belongs to the ketopantoate reductase family.</text>
</comment>
<dbReference type="Gene3D" id="1.10.1040.10">
    <property type="entry name" value="N-(1-d-carboxylethyl)-l-norvaline Dehydrogenase, domain 2"/>
    <property type="match status" value="1"/>
</dbReference>
<evidence type="ECO:0000259" key="12">
    <source>
        <dbReference type="Pfam" id="PF02558"/>
    </source>
</evidence>
<keyword evidence="6 11" id="KW-0566">Pantothenate biosynthesis</keyword>
<dbReference type="InterPro" id="IPR050838">
    <property type="entry name" value="Ketopantoate_reductase"/>
</dbReference>